<accession>A0ABS7PAC7</accession>
<dbReference type="EMBL" id="JAHWXP010000001">
    <property type="protein sequence ID" value="MBY8336015.1"/>
    <property type="molecule type" value="Genomic_DNA"/>
</dbReference>
<comment type="caution">
    <text evidence="2">The sequence shown here is derived from an EMBL/GenBank/DDBJ whole genome shotgun (WGS) entry which is preliminary data.</text>
</comment>
<dbReference type="InterPro" id="IPR052564">
    <property type="entry name" value="N-acetyltrans/Recomb-assoc"/>
</dbReference>
<proteinExistence type="predicted"/>
<evidence type="ECO:0000313" key="3">
    <source>
        <dbReference type="Proteomes" id="UP000759298"/>
    </source>
</evidence>
<sequence>MSYRIRLFREDDADALAAIAVRAIELIGPRAYSRDQVAAWAARHGDDRYFIERVRDGQTIFIAADEGDHPCAYTLLEVPEADGCHVDHLYCDPDHTRRGLAEQLLARAERFARDARTPRLYTEASELARPAFERAGYRVEHRRDFRMEHAGRSVPIHNYAMEKPLA</sequence>
<dbReference type="SUPFAM" id="SSF55729">
    <property type="entry name" value="Acyl-CoA N-acyltransferases (Nat)"/>
    <property type="match status" value="1"/>
</dbReference>
<evidence type="ECO:0000259" key="1">
    <source>
        <dbReference type="PROSITE" id="PS51186"/>
    </source>
</evidence>
<reference evidence="2 3" key="1">
    <citation type="submission" date="2021-07" db="EMBL/GenBank/DDBJ databases">
        <title>Alteriqipengyuania abyssalis NZ-12B nov, sp.nov isolated from deep sea sponge in pacific ocean.</title>
        <authorList>
            <person name="Tareen S."/>
            <person name="Wink J."/>
        </authorList>
    </citation>
    <scope>NUCLEOTIDE SEQUENCE [LARGE SCALE GENOMIC DNA]</scope>
    <source>
        <strain evidence="2 3">NZ-12B</strain>
    </source>
</reference>
<dbReference type="RefSeq" id="WP_222823740.1">
    <property type="nucleotide sequence ID" value="NZ_JAHWXP010000001.1"/>
</dbReference>
<dbReference type="PANTHER" id="PTHR43451">
    <property type="entry name" value="ACETYLTRANSFERASE (GNAT) FAMILY PROTEIN"/>
    <property type="match status" value="1"/>
</dbReference>
<feature type="domain" description="N-acetyltransferase" evidence="1">
    <location>
        <begin position="3"/>
        <end position="166"/>
    </location>
</feature>
<dbReference type="InterPro" id="IPR000182">
    <property type="entry name" value="GNAT_dom"/>
</dbReference>
<organism evidence="2 3">
    <name type="scientific">Alteriqipengyuania abyssalis</name>
    <dbReference type="NCBI Taxonomy" id="2860200"/>
    <lineage>
        <taxon>Bacteria</taxon>
        <taxon>Pseudomonadati</taxon>
        <taxon>Pseudomonadota</taxon>
        <taxon>Alphaproteobacteria</taxon>
        <taxon>Sphingomonadales</taxon>
        <taxon>Erythrobacteraceae</taxon>
        <taxon>Alteriqipengyuania</taxon>
    </lineage>
</organism>
<protein>
    <submittedName>
        <fullName evidence="2">GNAT family N-acetyltransferase</fullName>
    </submittedName>
</protein>
<dbReference type="Pfam" id="PF13673">
    <property type="entry name" value="Acetyltransf_10"/>
    <property type="match status" value="1"/>
</dbReference>
<evidence type="ECO:0000313" key="2">
    <source>
        <dbReference type="EMBL" id="MBY8336015.1"/>
    </source>
</evidence>
<dbReference type="Proteomes" id="UP000759298">
    <property type="component" value="Unassembled WGS sequence"/>
</dbReference>
<dbReference type="CDD" id="cd04301">
    <property type="entry name" value="NAT_SF"/>
    <property type="match status" value="1"/>
</dbReference>
<dbReference type="InterPro" id="IPR016181">
    <property type="entry name" value="Acyl_CoA_acyltransferase"/>
</dbReference>
<gene>
    <name evidence="2" type="ORF">KYN89_03050</name>
</gene>
<keyword evidence="3" id="KW-1185">Reference proteome</keyword>
<dbReference type="PROSITE" id="PS51186">
    <property type="entry name" value="GNAT"/>
    <property type="match status" value="1"/>
</dbReference>
<name>A0ABS7PAC7_9SPHN</name>
<dbReference type="PANTHER" id="PTHR43451:SF1">
    <property type="entry name" value="ACETYLTRANSFERASE"/>
    <property type="match status" value="1"/>
</dbReference>
<dbReference type="Gene3D" id="3.40.630.30">
    <property type="match status" value="1"/>
</dbReference>